<dbReference type="AlphaFoldDB" id="A0A7J0GI21"/>
<dbReference type="GO" id="GO:0000813">
    <property type="term" value="C:ESCRT I complex"/>
    <property type="evidence" value="ECO:0007669"/>
    <property type="project" value="TreeGrafter"/>
</dbReference>
<dbReference type="InterPro" id="IPR045893">
    <property type="entry name" value="FREE1"/>
</dbReference>
<dbReference type="GO" id="GO:0036258">
    <property type="term" value="P:multivesicular body assembly"/>
    <property type="evidence" value="ECO:0007669"/>
    <property type="project" value="InterPro"/>
</dbReference>
<dbReference type="PANTHER" id="PTHR46977">
    <property type="entry name" value="PROTEIN FREE1"/>
    <property type="match status" value="1"/>
</dbReference>
<dbReference type="EMBL" id="BJWL01000021">
    <property type="protein sequence ID" value="GFZ10463.1"/>
    <property type="molecule type" value="Genomic_DNA"/>
</dbReference>
<dbReference type="GO" id="GO:0070676">
    <property type="term" value="P:intralumenal vesicle formation"/>
    <property type="evidence" value="ECO:0007669"/>
    <property type="project" value="TreeGrafter"/>
</dbReference>
<comment type="caution">
    <text evidence="2">The sequence shown here is derived from an EMBL/GenBank/DDBJ whole genome shotgun (WGS) entry which is preliminary data.</text>
</comment>
<dbReference type="GO" id="GO:0043130">
    <property type="term" value="F:ubiquitin binding"/>
    <property type="evidence" value="ECO:0007669"/>
    <property type="project" value="InterPro"/>
</dbReference>
<evidence type="ECO:0000313" key="2">
    <source>
        <dbReference type="EMBL" id="GFZ10463.1"/>
    </source>
</evidence>
<sequence>MRNSIKVVATSTILRVGTAVVTMGADPIWGRIYTGRDRIVGARRRTLRLGRGSMILGGPISFPSGKDRASPAKIVRAVPKADTQQDVKGGVQKFRVKLLAESGGQSTMEVLCQIGLDGIRMLDPTIPVYDSSTFAFWSKSSVDIEPRRIRLQSNSYTTNTILDIVTAATVQLKEIGGRSKPSDSLKPTEQPAEKKKGLADLMNVIKPGNEEKDHWAEVTQRLNNANEAASKSAGLQSHEDLAKKLQVISDLKILYLLLLVPFVFCVQFNMDSGMRAGCKHLYYMDSSGTSVGIIDHFMHNSARHFYVISISPHPWGQGVTVPCDDHISNGLRLSDPMPWDLVFEDHISMISKGTPIDFMSVADTIGDLIISLVLAGLEGKRDPCGQRGEATLS</sequence>
<feature type="chain" id="PRO_5029821020" evidence="1">
    <location>
        <begin position="20"/>
        <end position="393"/>
    </location>
</feature>
<gene>
    <name evidence="2" type="ORF">Acr_21g0010620</name>
</gene>
<feature type="signal peptide" evidence="1">
    <location>
        <begin position="1"/>
        <end position="19"/>
    </location>
</feature>
<keyword evidence="3" id="KW-1185">Reference proteome</keyword>
<evidence type="ECO:0000313" key="3">
    <source>
        <dbReference type="Proteomes" id="UP000585474"/>
    </source>
</evidence>
<name>A0A7J0GI21_9ERIC</name>
<accession>A0A7J0GI21</accession>
<protein>
    <submittedName>
        <fullName evidence="2">RING/FYVE/PHD zinc finger superfamily protein</fullName>
    </submittedName>
</protein>
<reference evidence="2 3" key="1">
    <citation type="submission" date="2019-07" db="EMBL/GenBank/DDBJ databases">
        <title>De Novo Assembly of kiwifruit Actinidia rufa.</title>
        <authorList>
            <person name="Sugita-Konishi S."/>
            <person name="Sato K."/>
            <person name="Mori E."/>
            <person name="Abe Y."/>
            <person name="Kisaki G."/>
            <person name="Hamano K."/>
            <person name="Suezawa K."/>
            <person name="Otani M."/>
            <person name="Fukuda T."/>
            <person name="Manabe T."/>
            <person name="Gomi K."/>
            <person name="Tabuchi M."/>
            <person name="Akimitsu K."/>
            <person name="Kataoka I."/>
        </authorList>
    </citation>
    <scope>NUCLEOTIDE SEQUENCE [LARGE SCALE GENOMIC DNA]</scope>
    <source>
        <strain evidence="3">cv. Fuchu</strain>
    </source>
</reference>
<keyword evidence="1" id="KW-0732">Signal</keyword>
<dbReference type="OrthoDB" id="660555at2759"/>
<dbReference type="Proteomes" id="UP000585474">
    <property type="component" value="Unassembled WGS sequence"/>
</dbReference>
<dbReference type="GO" id="GO:0031902">
    <property type="term" value="C:late endosome membrane"/>
    <property type="evidence" value="ECO:0007669"/>
    <property type="project" value="TreeGrafter"/>
</dbReference>
<proteinExistence type="predicted"/>
<organism evidence="2 3">
    <name type="scientific">Actinidia rufa</name>
    <dbReference type="NCBI Taxonomy" id="165716"/>
    <lineage>
        <taxon>Eukaryota</taxon>
        <taxon>Viridiplantae</taxon>
        <taxon>Streptophyta</taxon>
        <taxon>Embryophyta</taxon>
        <taxon>Tracheophyta</taxon>
        <taxon>Spermatophyta</taxon>
        <taxon>Magnoliopsida</taxon>
        <taxon>eudicotyledons</taxon>
        <taxon>Gunneridae</taxon>
        <taxon>Pentapetalae</taxon>
        <taxon>asterids</taxon>
        <taxon>Ericales</taxon>
        <taxon>Actinidiaceae</taxon>
        <taxon>Actinidia</taxon>
    </lineage>
</organism>
<evidence type="ECO:0000256" key="1">
    <source>
        <dbReference type="SAM" id="SignalP"/>
    </source>
</evidence>
<dbReference type="PANTHER" id="PTHR46977:SF1">
    <property type="entry name" value="PROTEIN FREE1"/>
    <property type="match status" value="1"/>
</dbReference>